<dbReference type="EMBL" id="BAABME010003363">
    <property type="protein sequence ID" value="GAA0158502.1"/>
    <property type="molecule type" value="Genomic_DNA"/>
</dbReference>
<dbReference type="AlphaFoldDB" id="A0AAV3Q8G6"/>
<reference evidence="1 2" key="1">
    <citation type="submission" date="2024-01" db="EMBL/GenBank/DDBJ databases">
        <title>The complete chloroplast genome sequence of Lithospermum erythrorhizon: insights into the phylogenetic relationship among Boraginaceae species and the maternal lineages of purple gromwells.</title>
        <authorList>
            <person name="Okada T."/>
            <person name="Watanabe K."/>
        </authorList>
    </citation>
    <scope>NUCLEOTIDE SEQUENCE [LARGE SCALE GENOMIC DNA]</scope>
</reference>
<sequence>MYTRPIVIMSVTDDTGCLEVVAVGKVVERIMQSTPEHINELQKIGETYDLNSIKIDFENKIFLMLLHQSNGKRSRMQRRPLLVTYYDEGSHNMLFPLKRQMNQMAISPETTYMMPTQENTEDEHFAAVTAPETRTSDE</sequence>
<name>A0AAV3Q8G6_LITER</name>
<keyword evidence="2" id="KW-1185">Reference proteome</keyword>
<accession>A0AAV3Q8G6</accession>
<protein>
    <submittedName>
        <fullName evidence="1">Uncharacterized protein</fullName>
    </submittedName>
</protein>
<evidence type="ECO:0000313" key="1">
    <source>
        <dbReference type="EMBL" id="GAA0158502.1"/>
    </source>
</evidence>
<gene>
    <name evidence="1" type="ORF">LIER_15510</name>
</gene>
<proteinExistence type="predicted"/>
<evidence type="ECO:0000313" key="2">
    <source>
        <dbReference type="Proteomes" id="UP001454036"/>
    </source>
</evidence>
<organism evidence="1 2">
    <name type="scientific">Lithospermum erythrorhizon</name>
    <name type="common">Purple gromwell</name>
    <name type="synonym">Lithospermum officinale var. erythrorhizon</name>
    <dbReference type="NCBI Taxonomy" id="34254"/>
    <lineage>
        <taxon>Eukaryota</taxon>
        <taxon>Viridiplantae</taxon>
        <taxon>Streptophyta</taxon>
        <taxon>Embryophyta</taxon>
        <taxon>Tracheophyta</taxon>
        <taxon>Spermatophyta</taxon>
        <taxon>Magnoliopsida</taxon>
        <taxon>eudicotyledons</taxon>
        <taxon>Gunneridae</taxon>
        <taxon>Pentapetalae</taxon>
        <taxon>asterids</taxon>
        <taxon>lamiids</taxon>
        <taxon>Boraginales</taxon>
        <taxon>Boraginaceae</taxon>
        <taxon>Boraginoideae</taxon>
        <taxon>Lithospermeae</taxon>
        <taxon>Lithospermum</taxon>
    </lineage>
</organism>
<dbReference type="Proteomes" id="UP001454036">
    <property type="component" value="Unassembled WGS sequence"/>
</dbReference>
<comment type="caution">
    <text evidence="1">The sequence shown here is derived from an EMBL/GenBank/DDBJ whole genome shotgun (WGS) entry which is preliminary data.</text>
</comment>